<comment type="caution">
    <text evidence="6">The sequence shown here is derived from an EMBL/GenBank/DDBJ whole genome shotgun (WGS) entry which is preliminary data.</text>
</comment>
<evidence type="ECO:0000313" key="7">
    <source>
        <dbReference type="Proteomes" id="UP000688137"/>
    </source>
</evidence>
<dbReference type="InterPro" id="IPR027370">
    <property type="entry name" value="Znf-RING_euk"/>
</dbReference>
<keyword evidence="7" id="KW-1185">Reference proteome</keyword>
<dbReference type="GO" id="GO:0008270">
    <property type="term" value="F:zinc ion binding"/>
    <property type="evidence" value="ECO:0007669"/>
    <property type="project" value="UniProtKB-KW"/>
</dbReference>
<dbReference type="InterPro" id="IPR001841">
    <property type="entry name" value="Znf_RING"/>
</dbReference>
<feature type="domain" description="RING-type" evidence="5">
    <location>
        <begin position="56"/>
        <end position="100"/>
    </location>
</feature>
<gene>
    <name evidence="6" type="ORF">PPRIM_AZ9-3.1.T0190170</name>
</gene>
<evidence type="ECO:0000256" key="1">
    <source>
        <dbReference type="ARBA" id="ARBA00022723"/>
    </source>
</evidence>
<protein>
    <recommendedName>
        <fullName evidence="5">RING-type domain-containing protein</fullName>
    </recommendedName>
</protein>
<dbReference type="Pfam" id="PF13445">
    <property type="entry name" value="zf-RING_UBOX"/>
    <property type="match status" value="1"/>
</dbReference>
<evidence type="ECO:0000259" key="5">
    <source>
        <dbReference type="PROSITE" id="PS50089"/>
    </source>
</evidence>
<keyword evidence="3" id="KW-0862">Zinc</keyword>
<dbReference type="AlphaFoldDB" id="A0A8S1KD71"/>
<dbReference type="OMA" id="CQNDIEY"/>
<evidence type="ECO:0000313" key="6">
    <source>
        <dbReference type="EMBL" id="CAD8052413.1"/>
    </source>
</evidence>
<proteinExistence type="predicted"/>
<keyword evidence="2 4" id="KW-0863">Zinc-finger</keyword>
<dbReference type="Proteomes" id="UP000688137">
    <property type="component" value="Unassembled WGS sequence"/>
</dbReference>
<evidence type="ECO:0000256" key="2">
    <source>
        <dbReference type="ARBA" id="ARBA00022771"/>
    </source>
</evidence>
<dbReference type="SMART" id="SM00184">
    <property type="entry name" value="RING"/>
    <property type="match status" value="1"/>
</dbReference>
<dbReference type="EMBL" id="CAJJDM010000016">
    <property type="protein sequence ID" value="CAD8052413.1"/>
    <property type="molecule type" value="Genomic_DNA"/>
</dbReference>
<organism evidence="6 7">
    <name type="scientific">Paramecium primaurelia</name>
    <dbReference type="NCBI Taxonomy" id="5886"/>
    <lineage>
        <taxon>Eukaryota</taxon>
        <taxon>Sar</taxon>
        <taxon>Alveolata</taxon>
        <taxon>Ciliophora</taxon>
        <taxon>Intramacronucleata</taxon>
        <taxon>Oligohymenophorea</taxon>
        <taxon>Peniculida</taxon>
        <taxon>Parameciidae</taxon>
        <taxon>Paramecium</taxon>
    </lineage>
</organism>
<accession>A0A8S1KD71</accession>
<reference evidence="6" key="1">
    <citation type="submission" date="2021-01" db="EMBL/GenBank/DDBJ databases">
        <authorList>
            <consortium name="Genoscope - CEA"/>
            <person name="William W."/>
        </authorList>
    </citation>
    <scope>NUCLEOTIDE SEQUENCE</scope>
</reference>
<evidence type="ECO:0000256" key="3">
    <source>
        <dbReference type="ARBA" id="ARBA00022833"/>
    </source>
</evidence>
<evidence type="ECO:0000256" key="4">
    <source>
        <dbReference type="PROSITE-ProRule" id="PRU00175"/>
    </source>
</evidence>
<dbReference type="PROSITE" id="PS50089">
    <property type="entry name" value="ZF_RING_2"/>
    <property type="match status" value="1"/>
</dbReference>
<name>A0A8S1KD71_PARPR</name>
<keyword evidence="1" id="KW-0479">Metal-binding</keyword>
<sequence>MEVNNEINEYTYEEDFENLEIPQLFRQNGVNISNQENQDNLILDKPVDKIFEEQKCPICLESSNELYPLKCGHTFCQQDIEKMIEISKLSQNLIQCPLCRSYQNLDSYDEVLKFRQQNIKNCQKLVL</sequence>